<sequence>MAINFPKWLAVLATILALLLLIPVTTSAATFGFHTPSQAIYASAASLVTTYPSFSDLDLTPLQRQRLQSVLQRRNKEIQAVLDISQRDTLRHQIHSGHSFNQALLSLELQPEQQHLIKAIEQLTSLKLKALLVKYSVPSVSN</sequence>
<evidence type="ECO:0008006" key="4">
    <source>
        <dbReference type="Google" id="ProtNLM"/>
    </source>
</evidence>
<name>A0ABR8BG12_9NOSO</name>
<protein>
    <recommendedName>
        <fullName evidence="4">Zinc resistance-associated protein</fullName>
    </recommendedName>
</protein>
<accession>A0ABR8BG12</accession>
<comment type="caution">
    <text evidence="2">The sequence shown here is derived from an EMBL/GenBank/DDBJ whole genome shotgun (WGS) entry which is preliminary data.</text>
</comment>
<proteinExistence type="predicted"/>
<dbReference type="Proteomes" id="UP000621307">
    <property type="component" value="Unassembled WGS sequence"/>
</dbReference>
<keyword evidence="1" id="KW-0732">Signal</keyword>
<feature type="chain" id="PRO_5047170226" description="Zinc resistance-associated protein" evidence="1">
    <location>
        <begin position="29"/>
        <end position="142"/>
    </location>
</feature>
<dbReference type="RefSeq" id="WP_190568585.1">
    <property type="nucleotide sequence ID" value="NZ_JACJQL010000025.1"/>
</dbReference>
<keyword evidence="3" id="KW-1185">Reference proteome</keyword>
<evidence type="ECO:0000313" key="2">
    <source>
        <dbReference type="EMBL" id="MBD2253022.1"/>
    </source>
</evidence>
<gene>
    <name evidence="2" type="ORF">H6G14_17205</name>
</gene>
<dbReference type="EMBL" id="JACJQL010000025">
    <property type="protein sequence ID" value="MBD2253022.1"/>
    <property type="molecule type" value="Genomic_DNA"/>
</dbReference>
<reference evidence="2 3" key="1">
    <citation type="journal article" date="2020" name="ISME J.">
        <title>Comparative genomics reveals insights into cyanobacterial evolution and habitat adaptation.</title>
        <authorList>
            <person name="Chen M.Y."/>
            <person name="Teng W.K."/>
            <person name="Zhao L."/>
            <person name="Hu C.X."/>
            <person name="Zhou Y.K."/>
            <person name="Han B.P."/>
            <person name="Song L.R."/>
            <person name="Shu W.S."/>
        </authorList>
    </citation>
    <scope>NUCLEOTIDE SEQUENCE [LARGE SCALE GENOMIC DNA]</scope>
    <source>
        <strain evidence="2 3">FACHB-3921</strain>
    </source>
</reference>
<feature type="signal peptide" evidence="1">
    <location>
        <begin position="1"/>
        <end position="28"/>
    </location>
</feature>
<evidence type="ECO:0000256" key="1">
    <source>
        <dbReference type="SAM" id="SignalP"/>
    </source>
</evidence>
<organism evidence="2 3">
    <name type="scientific">Nostoc parmelioides FACHB-3921</name>
    <dbReference type="NCBI Taxonomy" id="2692909"/>
    <lineage>
        <taxon>Bacteria</taxon>
        <taxon>Bacillati</taxon>
        <taxon>Cyanobacteriota</taxon>
        <taxon>Cyanophyceae</taxon>
        <taxon>Nostocales</taxon>
        <taxon>Nostocaceae</taxon>
        <taxon>Nostoc</taxon>
    </lineage>
</organism>
<evidence type="ECO:0000313" key="3">
    <source>
        <dbReference type="Proteomes" id="UP000621307"/>
    </source>
</evidence>